<keyword evidence="3" id="KW-1185">Reference proteome</keyword>
<reference evidence="2 3" key="1">
    <citation type="submission" date="2016-10" db="EMBL/GenBank/DDBJ databases">
        <authorList>
            <person name="de Groot N.N."/>
        </authorList>
    </citation>
    <scope>NUCLEOTIDE SEQUENCE [LARGE SCALE GENOMIC DNA]</scope>
    <source>
        <strain evidence="2 3">R-24608</strain>
    </source>
</reference>
<evidence type="ECO:0000256" key="1">
    <source>
        <dbReference type="SAM" id="MobiDB-lite"/>
    </source>
</evidence>
<accession>A0A1I7GHV9</accession>
<dbReference type="AlphaFoldDB" id="A0A1I7GHV9"/>
<feature type="region of interest" description="Disordered" evidence="1">
    <location>
        <begin position="63"/>
        <end position="166"/>
    </location>
</feature>
<dbReference type="STRING" id="343013.SAMN04489707_1005125"/>
<dbReference type="OrthoDB" id="7032350at2"/>
<evidence type="ECO:0000313" key="2">
    <source>
        <dbReference type="EMBL" id="SFU48024.1"/>
    </source>
</evidence>
<organism evidence="2 3">
    <name type="scientific">Paenacidovorax caeni</name>
    <dbReference type="NCBI Taxonomy" id="343013"/>
    <lineage>
        <taxon>Bacteria</taxon>
        <taxon>Pseudomonadati</taxon>
        <taxon>Pseudomonadota</taxon>
        <taxon>Betaproteobacteria</taxon>
        <taxon>Burkholderiales</taxon>
        <taxon>Comamonadaceae</taxon>
        <taxon>Paenacidovorax</taxon>
    </lineage>
</organism>
<feature type="compositionally biased region" description="Low complexity" evidence="1">
    <location>
        <begin position="156"/>
        <end position="166"/>
    </location>
</feature>
<feature type="compositionally biased region" description="Polar residues" evidence="1">
    <location>
        <begin position="102"/>
        <end position="112"/>
    </location>
</feature>
<proteinExistence type="predicted"/>
<sequence>MPTKQSEARRRLMAFINGGPVRGPGSGTSDSIPARLSNGEFVLPADTVRKVGIKSLRDLVDITHQPSGRPAHPARFADGGLVDDQQRRPNSFGDAAAAASNPDVTQVGQSSVPDGGLRGIVDRLPSPANTFPGNQLQGDSGFSGAPAGMPKPAPEAPSSASSMSPSGLYMQDRAQEMKDQWGKGNYAQAAGTAARTAVQGLGMYGVEAADKVVSPWVDATKSFGRGLIGADSSAGTVPGTPSAPAPYAGGAGAGRGSVNPSMADPAKPAPTVASTMQGWDRGNMTNAQVAQANPQGVVTARRGANGTMEFSGNNVSGPVSYADAGGKPMDGRGIEGRGWGGFDVAPAGANVATGPNGSYAFASGGDQQGGLSARERMLAAVGFPPDQQAGATPSQPAAAPVGNARERLLGGGARSPVGMSVEQTQREGMIGERVGYNPAYDQRINGAQVQIPAGLSGAQAAQYASEVQAARSNQTMNEAIAGMQPAHQYSAAMDLRDPGYLAMRNASVGSTIYRNKREQLIAAKDRAARVDRMASTVLGQGPRDQADALERYKTDAQLQRESLSQAGANARAIFTQAIEARRNKIASDRLAMEQTEAGFKNRAAQRMEDAQMSLVNAKTPQDQRSARERLLALYGKSEGELWAHSPGGQVVDPKTQQLITQPGVIYNRRTGETRADGGGQVAAAHRVTTQAQFDALPKGATYIGEDGRTYRKPG</sequence>
<dbReference type="RefSeq" id="WP_054255796.1">
    <property type="nucleotide sequence ID" value="NZ_CYIG01000009.1"/>
</dbReference>
<evidence type="ECO:0000313" key="3">
    <source>
        <dbReference type="Proteomes" id="UP000183656"/>
    </source>
</evidence>
<gene>
    <name evidence="2" type="ORF">SAMN04489707_1005125</name>
</gene>
<dbReference type="EMBL" id="FPBX01000005">
    <property type="protein sequence ID" value="SFU48024.1"/>
    <property type="molecule type" value="Genomic_DNA"/>
</dbReference>
<feature type="compositionally biased region" description="Polar residues" evidence="1">
    <location>
        <begin position="127"/>
        <end position="140"/>
    </location>
</feature>
<feature type="compositionally biased region" description="Low complexity" evidence="1">
    <location>
        <begin position="238"/>
        <end position="248"/>
    </location>
</feature>
<dbReference type="Proteomes" id="UP000183656">
    <property type="component" value="Unassembled WGS sequence"/>
</dbReference>
<name>A0A1I7GHV9_9BURK</name>
<protein>
    <submittedName>
        <fullName evidence="2">Uncharacterized protein</fullName>
    </submittedName>
</protein>
<feature type="region of interest" description="Disordered" evidence="1">
    <location>
        <begin position="232"/>
        <end position="272"/>
    </location>
</feature>